<dbReference type="EMBL" id="AAGIRW010000189">
    <property type="protein sequence ID" value="EBO4967685.1"/>
    <property type="molecule type" value="Genomic_DNA"/>
</dbReference>
<evidence type="ECO:0008006" key="2">
    <source>
        <dbReference type="Google" id="ProtNLM"/>
    </source>
</evidence>
<protein>
    <recommendedName>
        <fullName evidence="2">Cytoplasmic protein</fullName>
    </recommendedName>
</protein>
<reference evidence="1" key="1">
    <citation type="submission" date="2018-06" db="EMBL/GenBank/DDBJ databases">
        <authorList>
            <consortium name="PulseNet: The National Subtyping Network for Foodborne Disease Surveillance"/>
            <person name="Tarr C.L."/>
            <person name="Trees E."/>
            <person name="Katz L.S."/>
            <person name="Carleton-Romer H.A."/>
            <person name="Stroika S."/>
            <person name="Kucerova Z."/>
            <person name="Roache K.F."/>
            <person name="Sabol A.L."/>
            <person name="Besser J."/>
            <person name="Gerner-Smidt P."/>
        </authorList>
    </citation>
    <scope>NUCLEOTIDE SEQUENCE</scope>
    <source>
        <strain evidence="1">PNUSAS037973</strain>
    </source>
</reference>
<organism evidence="1">
    <name type="scientific">Salmonella enterica</name>
    <name type="common">Salmonella choleraesuis</name>
    <dbReference type="NCBI Taxonomy" id="28901"/>
    <lineage>
        <taxon>Bacteria</taxon>
        <taxon>Pseudomonadati</taxon>
        <taxon>Pseudomonadota</taxon>
        <taxon>Gammaproteobacteria</taxon>
        <taxon>Enterobacterales</taxon>
        <taxon>Enterobacteriaceae</taxon>
        <taxon>Salmonella</taxon>
    </lineage>
</organism>
<evidence type="ECO:0000313" key="1">
    <source>
        <dbReference type="EMBL" id="EBO4967685.1"/>
    </source>
</evidence>
<comment type="caution">
    <text evidence="1">The sequence shown here is derived from an EMBL/GenBank/DDBJ whole genome shotgun (WGS) entry which is preliminary data.</text>
</comment>
<accession>A0A5U0QW38</accession>
<sequence length="136" mass="15762">MDLQRKEISDIIIVGKIGFIDNLYVTYLPAALKKAGLNAKFVESNDKHFTTDWAPLYLQTGIEGEGYDRRIKLYLTRESLPPWKSKADNYLSCSFETRTYVRDKSSSKKEADYFREQMDRVVTSIQTQFNKIKSSS</sequence>
<proteinExistence type="predicted"/>
<gene>
    <name evidence="1" type="ORF">DO374_24960</name>
</gene>
<name>A0A5U0QW38_SALER</name>
<dbReference type="AlphaFoldDB" id="A0A5U0QW38"/>